<evidence type="ECO:0000256" key="1">
    <source>
        <dbReference type="SAM" id="Phobius"/>
    </source>
</evidence>
<sequence>MLVGVFVPRATIVGQRTIGKGAALLAILIVVGMIHAFLVAVFSAIAAALVTIGLLVASTALGWNANFKPRSLFNVQANAFMAMTVVTWLLDLLLHSYFSAPTMIVALDQHSINKGAIPIAPDIPEIPQTL</sequence>
<keyword evidence="1" id="KW-1133">Transmembrane helix</keyword>
<protein>
    <submittedName>
        <fullName evidence="2">Uncharacterized protein</fullName>
    </submittedName>
</protein>
<accession>A0A1B1AF66</accession>
<evidence type="ECO:0000313" key="2">
    <source>
        <dbReference type="EMBL" id="ANP45208.1"/>
    </source>
</evidence>
<dbReference type="EMBL" id="CP013244">
    <property type="protein sequence ID" value="ANP45208.1"/>
    <property type="molecule type" value="Genomic_DNA"/>
</dbReference>
<feature type="transmembrane region" description="Helical" evidence="1">
    <location>
        <begin position="44"/>
        <end position="65"/>
    </location>
</feature>
<feature type="transmembrane region" description="Helical" evidence="1">
    <location>
        <begin position="77"/>
        <end position="98"/>
    </location>
</feature>
<reference evidence="2 3" key="1">
    <citation type="submission" date="2015-11" db="EMBL/GenBank/DDBJ databases">
        <title>Whole-Genome Sequence of Candidatus Oderbacter manganicum from the National Park Lower Oder Valley, Germany.</title>
        <authorList>
            <person name="Braun B."/>
            <person name="Liere K."/>
            <person name="Szewzyk U."/>
        </authorList>
    </citation>
    <scope>NUCLEOTIDE SEQUENCE [LARGE SCALE GENOMIC DNA]</scope>
    <source>
        <strain evidence="2 3">OTSz_A_272</strain>
    </source>
</reference>
<evidence type="ECO:0000313" key="3">
    <source>
        <dbReference type="Proteomes" id="UP000092498"/>
    </source>
</evidence>
<keyword evidence="1" id="KW-0472">Membrane</keyword>
<organism evidence="2 3">
    <name type="scientific">Candidatus Viadribacter manganicus</name>
    <dbReference type="NCBI Taxonomy" id="1759059"/>
    <lineage>
        <taxon>Bacteria</taxon>
        <taxon>Pseudomonadati</taxon>
        <taxon>Pseudomonadota</taxon>
        <taxon>Alphaproteobacteria</taxon>
        <taxon>Hyphomonadales</taxon>
        <taxon>Hyphomonadaceae</taxon>
        <taxon>Candidatus Viadribacter</taxon>
    </lineage>
</organism>
<dbReference type="STRING" id="1759059.ATE48_04385"/>
<dbReference type="KEGG" id="cbot:ATE48_04385"/>
<dbReference type="Proteomes" id="UP000092498">
    <property type="component" value="Chromosome"/>
</dbReference>
<gene>
    <name evidence="2" type="ORF">ATE48_04385</name>
</gene>
<dbReference type="AlphaFoldDB" id="A0A1B1AF66"/>
<keyword evidence="3" id="KW-1185">Reference proteome</keyword>
<name>A0A1B1AF66_9PROT</name>
<dbReference type="InParanoid" id="A0A1B1AF66"/>
<proteinExistence type="predicted"/>
<feature type="transmembrane region" description="Helical" evidence="1">
    <location>
        <begin position="21"/>
        <end position="38"/>
    </location>
</feature>
<dbReference type="RefSeq" id="WP_066768179.1">
    <property type="nucleotide sequence ID" value="NZ_CP013244.1"/>
</dbReference>
<keyword evidence="1" id="KW-0812">Transmembrane</keyword>